<evidence type="ECO:0000313" key="1">
    <source>
        <dbReference type="EMBL" id="KAG0431404.1"/>
    </source>
</evidence>
<organism evidence="1 2">
    <name type="scientific">Ixodes persulcatus</name>
    <name type="common">Taiga tick</name>
    <dbReference type="NCBI Taxonomy" id="34615"/>
    <lineage>
        <taxon>Eukaryota</taxon>
        <taxon>Metazoa</taxon>
        <taxon>Ecdysozoa</taxon>
        <taxon>Arthropoda</taxon>
        <taxon>Chelicerata</taxon>
        <taxon>Arachnida</taxon>
        <taxon>Acari</taxon>
        <taxon>Parasitiformes</taxon>
        <taxon>Ixodida</taxon>
        <taxon>Ixodoidea</taxon>
        <taxon>Ixodidae</taxon>
        <taxon>Ixodinae</taxon>
        <taxon>Ixodes</taxon>
    </lineage>
</organism>
<protein>
    <submittedName>
        <fullName evidence="1">Uncharacterized protein</fullName>
    </submittedName>
</protein>
<comment type="caution">
    <text evidence="1">The sequence shown here is derived from an EMBL/GenBank/DDBJ whole genome shotgun (WGS) entry which is preliminary data.</text>
</comment>
<reference evidence="1 2" key="1">
    <citation type="journal article" date="2020" name="Cell">
        <title>Large-Scale Comparative Analyses of Tick Genomes Elucidate Their Genetic Diversity and Vector Capacities.</title>
        <authorList>
            <consortium name="Tick Genome and Microbiome Consortium (TIGMIC)"/>
            <person name="Jia N."/>
            <person name="Wang J."/>
            <person name="Shi W."/>
            <person name="Du L."/>
            <person name="Sun Y."/>
            <person name="Zhan W."/>
            <person name="Jiang J.F."/>
            <person name="Wang Q."/>
            <person name="Zhang B."/>
            <person name="Ji P."/>
            <person name="Bell-Sakyi L."/>
            <person name="Cui X.M."/>
            <person name="Yuan T.T."/>
            <person name="Jiang B.G."/>
            <person name="Yang W.F."/>
            <person name="Lam T.T."/>
            <person name="Chang Q.C."/>
            <person name="Ding S.J."/>
            <person name="Wang X.J."/>
            <person name="Zhu J.G."/>
            <person name="Ruan X.D."/>
            <person name="Zhao L."/>
            <person name="Wei J.T."/>
            <person name="Ye R.Z."/>
            <person name="Que T.C."/>
            <person name="Du C.H."/>
            <person name="Zhou Y.H."/>
            <person name="Cheng J.X."/>
            <person name="Dai P.F."/>
            <person name="Guo W.B."/>
            <person name="Han X.H."/>
            <person name="Huang E.J."/>
            <person name="Li L.F."/>
            <person name="Wei W."/>
            <person name="Gao Y.C."/>
            <person name="Liu J.Z."/>
            <person name="Shao H.Z."/>
            <person name="Wang X."/>
            <person name="Wang C.C."/>
            <person name="Yang T.C."/>
            <person name="Huo Q.B."/>
            <person name="Li W."/>
            <person name="Chen H.Y."/>
            <person name="Chen S.E."/>
            <person name="Zhou L.G."/>
            <person name="Ni X.B."/>
            <person name="Tian J.H."/>
            <person name="Sheng Y."/>
            <person name="Liu T."/>
            <person name="Pan Y.S."/>
            <person name="Xia L.Y."/>
            <person name="Li J."/>
            <person name="Zhao F."/>
            <person name="Cao W.C."/>
        </authorList>
    </citation>
    <scope>NUCLEOTIDE SEQUENCE [LARGE SCALE GENOMIC DNA]</scope>
    <source>
        <strain evidence="1">Iper-2018</strain>
    </source>
</reference>
<proteinExistence type="predicted"/>
<sequence>MAHQRPQPKSRFSEPPHTSRPPPSTPDQAESHGDPIMPPAYYPFAYYMPVMPPVDPSAAPDPGDSHRSSPSPHAMPLLPPFLKSQLAPAPHFPPAHYLSGYRGFPVYQPHPTPLYMGYETVFPQPMNTAVTELLERAAIAATAKEREKWTKRDTTEERFGFCRTAFFMTTLLMALFVGATFSYYMVSAELAERDLTRWSNLSDHVIPPGFRKRTAVIPVIKKPTTSGRSQTKSSPVLSFYLHPRRNGSLDEASRATVRSRARTQRCQTQLCDYMTDRFKASLNWSISPCEDFYDFVCSSWRTKGGASLSQDALYSEQVEARLKRLVFDSETNNTTDNFPYARQLLDMCVKDDNTTDSEKHKNQSTHLRRFLAQLGLESWPYQNESASRVDMWRTNVLMHRHLGIFPLLAVTVEKDPDNETNKLIAIDEPDLLIGLFGTRDTFLPNWYFKVVRAAMKLFSSYKYLTYSDKVLSFSEKLAEITSTRGQRNYAEEAKITTVHNLASYAQFLGLLFDDITTLTDKTKVLVKNMRYLKALKSLVHATQNPDLLNYLGFRAVLHVSPLLFGEEFAELATIRMRQLTGVRQLRWPRWRSCLRTMEDAMPFVYQRELFKAIGKKVNNDRIIALLNDLKNNLLLAVSNFTWMSAEDKVHSKNILADVKLEVFYPSWIKAESDDFYAALLPTPRNGTDTSLLEVYMDFTRKAAEQKLLSIASLESRPQHQWKGSIFDTYPVFDYETRTVYVPLATFNLSLPDNDAALLLQTPRLSTRVMASLIASLHRNSYPIPEQPWLLRTTEDLKSVETCLEDQYKGISNTMHDDKVRSRVTTKLDFLDNAAMEPALAQFRKYVVESGVVMQQDALNLPLSTGQLFHILYTAELCESGTSEQLRQELTEDAFTQPKLKVIVPLRNMQSFARAWHCNLEDPMNPADKCTLWS</sequence>
<keyword evidence="2" id="KW-1185">Reference proteome</keyword>
<accession>A0AC60QE16</accession>
<gene>
    <name evidence="1" type="ORF">HPB47_021820</name>
</gene>
<dbReference type="Proteomes" id="UP000805193">
    <property type="component" value="Unassembled WGS sequence"/>
</dbReference>
<name>A0AC60QE16_IXOPE</name>
<evidence type="ECO:0000313" key="2">
    <source>
        <dbReference type="Proteomes" id="UP000805193"/>
    </source>
</evidence>
<dbReference type="EMBL" id="JABSTQ010009226">
    <property type="protein sequence ID" value="KAG0431404.1"/>
    <property type="molecule type" value="Genomic_DNA"/>
</dbReference>